<name>A0A1Y1QXH7_9GAMM</name>
<organism evidence="1 2">
    <name type="scientific">Thiothrix lacustris</name>
    <dbReference type="NCBI Taxonomy" id="525917"/>
    <lineage>
        <taxon>Bacteria</taxon>
        <taxon>Pseudomonadati</taxon>
        <taxon>Pseudomonadota</taxon>
        <taxon>Gammaproteobacteria</taxon>
        <taxon>Thiotrichales</taxon>
        <taxon>Thiotrichaceae</taxon>
        <taxon>Thiothrix</taxon>
    </lineage>
</organism>
<evidence type="ECO:0000313" key="2">
    <source>
        <dbReference type="Proteomes" id="UP000192491"/>
    </source>
</evidence>
<comment type="caution">
    <text evidence="1">The sequence shown here is derived from an EMBL/GenBank/DDBJ whole genome shotgun (WGS) entry which is preliminary data.</text>
</comment>
<dbReference type="EMBL" id="MTEJ01000013">
    <property type="protein sequence ID" value="OQX15536.1"/>
    <property type="molecule type" value="Genomic_DNA"/>
</dbReference>
<accession>A0A1Y1QXH7</accession>
<sequence length="81" mass="9914">MYLRNLKRDAALLTLQFDYTNIIEKFSITCSEWNKRQKLLDKVKTDTVDFPTIRKERVQQALREQENRRRIMEIQELINQQ</sequence>
<proteinExistence type="predicted"/>
<dbReference type="AlphaFoldDB" id="A0A1Y1QXH7"/>
<reference evidence="1 2" key="1">
    <citation type="submission" date="2017-01" db="EMBL/GenBank/DDBJ databases">
        <title>Novel large sulfur bacteria in the metagenomes of groundwater-fed chemosynthetic microbial mats in the Lake Huron basin.</title>
        <authorList>
            <person name="Sharrar A.M."/>
            <person name="Flood B.E."/>
            <person name="Bailey J.V."/>
            <person name="Jones D.S."/>
            <person name="Biddanda B."/>
            <person name="Ruberg S.A."/>
            <person name="Marcus D.N."/>
            <person name="Dick G.J."/>
        </authorList>
    </citation>
    <scope>NUCLEOTIDE SEQUENCE [LARGE SCALE GENOMIC DNA]</scope>
    <source>
        <strain evidence="1">A8</strain>
    </source>
</reference>
<protein>
    <submittedName>
        <fullName evidence="1">Uncharacterized protein</fullName>
    </submittedName>
</protein>
<evidence type="ECO:0000313" key="1">
    <source>
        <dbReference type="EMBL" id="OQX15536.1"/>
    </source>
</evidence>
<dbReference type="Proteomes" id="UP000192491">
    <property type="component" value="Unassembled WGS sequence"/>
</dbReference>
<gene>
    <name evidence="1" type="ORF">BWK73_06680</name>
</gene>